<feature type="region of interest" description="Disordered" evidence="1">
    <location>
        <begin position="211"/>
        <end position="235"/>
    </location>
</feature>
<evidence type="ECO:0000313" key="3">
    <source>
        <dbReference type="Proteomes" id="UP000198582"/>
    </source>
</evidence>
<evidence type="ECO:0000256" key="1">
    <source>
        <dbReference type="SAM" id="MobiDB-lite"/>
    </source>
</evidence>
<dbReference type="Pfam" id="PF12900">
    <property type="entry name" value="Pyridox_ox_2"/>
    <property type="match status" value="1"/>
</dbReference>
<sequence length="235" mass="24845">MGPLACFRLKGMTSLSPTPRTSLGRKKHRAATDRATLYSVLDEALICHLGVVRDGAPLVLPTGYARDGDTLYLHGSTGAASLRAATGGVDVCVTVTLLDGIVYCRSVNNHSMNYRSAVILGRAETVTDPDAKMHALHVLTDHLSPGSWEHARGVNAKEFAAVSVLALDLAEASVKLRAEGPDDEADDVEADAAWAGVLPVRTVFGEPEPAADLSAKWTTPEHVAQRVTKEGAAAR</sequence>
<protein>
    <recommendedName>
        <fullName evidence="4">Nitroimidazol reductase NimA, pyridoxamine 5'-phosphate oxidase superfamily</fullName>
    </recommendedName>
</protein>
<organism evidence="2 3">
    <name type="scientific">Amycolatopsis saalfeldensis</name>
    <dbReference type="NCBI Taxonomy" id="394193"/>
    <lineage>
        <taxon>Bacteria</taxon>
        <taxon>Bacillati</taxon>
        <taxon>Actinomycetota</taxon>
        <taxon>Actinomycetes</taxon>
        <taxon>Pseudonocardiales</taxon>
        <taxon>Pseudonocardiaceae</taxon>
        <taxon>Amycolatopsis</taxon>
    </lineage>
</organism>
<dbReference type="Proteomes" id="UP000198582">
    <property type="component" value="Unassembled WGS sequence"/>
</dbReference>
<dbReference type="PANTHER" id="PTHR34071">
    <property type="entry name" value="5-NITROIMIDAZOLE ANTIBIOTICS RESISTANCE PROTEIN, NIMA-FAMILY-RELATED PROTEIN-RELATED"/>
    <property type="match status" value="1"/>
</dbReference>
<gene>
    <name evidence="2" type="ORF">SAMN04489732_11616</name>
</gene>
<reference evidence="2 3" key="1">
    <citation type="submission" date="2016-10" db="EMBL/GenBank/DDBJ databases">
        <authorList>
            <person name="de Groot N.N."/>
        </authorList>
    </citation>
    <scope>NUCLEOTIDE SEQUENCE [LARGE SCALE GENOMIC DNA]</scope>
    <source>
        <strain evidence="2 3">DSM 44993</strain>
    </source>
</reference>
<dbReference type="SUPFAM" id="SSF50475">
    <property type="entry name" value="FMN-binding split barrel"/>
    <property type="match status" value="1"/>
</dbReference>
<name>A0A1H8YGS7_9PSEU</name>
<accession>A0A1H8YGS7</accession>
<dbReference type="InterPro" id="IPR012349">
    <property type="entry name" value="Split_barrel_FMN-bd"/>
</dbReference>
<dbReference type="PANTHER" id="PTHR34071:SF2">
    <property type="entry name" value="FLAVIN-NUCLEOTIDE-BINDING PROTEIN"/>
    <property type="match status" value="1"/>
</dbReference>
<proteinExistence type="predicted"/>
<dbReference type="AlphaFoldDB" id="A0A1H8YGS7"/>
<dbReference type="EMBL" id="FOEF01000016">
    <property type="protein sequence ID" value="SEP51410.1"/>
    <property type="molecule type" value="Genomic_DNA"/>
</dbReference>
<dbReference type="InterPro" id="IPR024747">
    <property type="entry name" value="Pyridox_Oxase-rel"/>
</dbReference>
<keyword evidence="3" id="KW-1185">Reference proteome</keyword>
<evidence type="ECO:0008006" key="4">
    <source>
        <dbReference type="Google" id="ProtNLM"/>
    </source>
</evidence>
<dbReference type="STRING" id="394193.SAMN04489732_11616"/>
<evidence type="ECO:0000313" key="2">
    <source>
        <dbReference type="EMBL" id="SEP51410.1"/>
    </source>
</evidence>
<dbReference type="Gene3D" id="2.30.110.10">
    <property type="entry name" value="Electron Transport, Fmn-binding Protein, Chain A"/>
    <property type="match status" value="1"/>
</dbReference>